<reference evidence="2" key="1">
    <citation type="submission" date="2018-11" db="EMBL/GenBank/DDBJ databases">
        <authorList>
            <consortium name="Pathogen Informatics"/>
        </authorList>
    </citation>
    <scope>NUCLEOTIDE SEQUENCE</scope>
</reference>
<sequence>MQLALSDCRLDFLMSESNQLDTFADFDMLKENLVDELLAHIESMEEKPTRISI</sequence>
<dbReference type="InterPro" id="IPR007751">
    <property type="entry name" value="DUF676_lipase-like"/>
</dbReference>
<dbReference type="AlphaFoldDB" id="A0A3S5BXN0"/>
<evidence type="ECO:0000313" key="3">
    <source>
        <dbReference type="Proteomes" id="UP000784294"/>
    </source>
</evidence>
<proteinExistence type="predicted"/>
<evidence type="ECO:0000259" key="1">
    <source>
        <dbReference type="Pfam" id="PF05057"/>
    </source>
</evidence>
<dbReference type="Proteomes" id="UP000784294">
    <property type="component" value="Unassembled WGS sequence"/>
</dbReference>
<organism evidence="2 3">
    <name type="scientific">Protopolystoma xenopodis</name>
    <dbReference type="NCBI Taxonomy" id="117903"/>
    <lineage>
        <taxon>Eukaryota</taxon>
        <taxon>Metazoa</taxon>
        <taxon>Spiralia</taxon>
        <taxon>Lophotrochozoa</taxon>
        <taxon>Platyhelminthes</taxon>
        <taxon>Monogenea</taxon>
        <taxon>Polyopisthocotylea</taxon>
        <taxon>Polystomatidea</taxon>
        <taxon>Polystomatidae</taxon>
        <taxon>Protopolystoma</taxon>
    </lineage>
</organism>
<name>A0A3S5BXN0_9PLAT</name>
<dbReference type="Pfam" id="PF05057">
    <property type="entry name" value="DUF676"/>
    <property type="match status" value="1"/>
</dbReference>
<dbReference type="OrthoDB" id="273452at2759"/>
<dbReference type="EMBL" id="CAAALY010061312">
    <property type="protein sequence ID" value="VEL23320.1"/>
    <property type="molecule type" value="Genomic_DNA"/>
</dbReference>
<gene>
    <name evidence="2" type="ORF">PXEA_LOCUS16760</name>
</gene>
<keyword evidence="3" id="KW-1185">Reference proteome</keyword>
<feature type="domain" description="DUF676" evidence="1">
    <location>
        <begin position="7"/>
        <end position="53"/>
    </location>
</feature>
<accession>A0A3S5BXN0</accession>
<evidence type="ECO:0000313" key="2">
    <source>
        <dbReference type="EMBL" id="VEL23320.1"/>
    </source>
</evidence>
<protein>
    <recommendedName>
        <fullName evidence="1">DUF676 domain-containing protein</fullName>
    </recommendedName>
</protein>
<comment type="caution">
    <text evidence="2">The sequence shown here is derived from an EMBL/GenBank/DDBJ whole genome shotgun (WGS) entry which is preliminary data.</text>
</comment>